<dbReference type="InterPro" id="IPR003680">
    <property type="entry name" value="Flavodoxin_fold"/>
</dbReference>
<dbReference type="InterPro" id="IPR050104">
    <property type="entry name" value="FMN-dep_NADH:Q_OxRdtase_AzoR1"/>
</dbReference>
<evidence type="ECO:0000256" key="2">
    <source>
        <dbReference type="ARBA" id="ARBA00022643"/>
    </source>
</evidence>
<evidence type="ECO:0000256" key="3">
    <source>
        <dbReference type="ARBA" id="ARBA00023002"/>
    </source>
</evidence>
<dbReference type="PANTHER" id="PTHR43741:SF4">
    <property type="entry name" value="FMN-DEPENDENT NADH:QUINONE OXIDOREDUCTASE"/>
    <property type="match status" value="1"/>
</dbReference>
<name>A0A327WYW7_9GAMM</name>
<feature type="binding site" evidence="6">
    <location>
        <begin position="15"/>
        <end position="17"/>
    </location>
    <ligand>
        <name>FMN</name>
        <dbReference type="ChEBI" id="CHEBI:58210"/>
    </ligand>
</feature>
<dbReference type="OrthoDB" id="9787136at2"/>
<dbReference type="Proteomes" id="UP000287865">
    <property type="component" value="Unassembled WGS sequence"/>
</dbReference>
<dbReference type="EMBL" id="QLMD01000005">
    <property type="protein sequence ID" value="RAJ98389.1"/>
    <property type="molecule type" value="Genomic_DNA"/>
</dbReference>
<comment type="caution">
    <text evidence="8">The sequence shown here is derived from an EMBL/GenBank/DDBJ whole genome shotgun (WGS) entry which is preliminary data.</text>
</comment>
<comment type="subunit">
    <text evidence="6">Homodimer.</text>
</comment>
<gene>
    <name evidence="6" type="primary">azoR</name>
    <name evidence="8" type="ORF">B0I24_105142</name>
    <name evidence="9" type="ORF">CWE07_07045</name>
</gene>
<comment type="catalytic activity">
    <reaction evidence="6">
        <text>2 a quinone + NADH + H(+) = 2 a 1,4-benzosemiquinone + NAD(+)</text>
        <dbReference type="Rhea" id="RHEA:65952"/>
        <dbReference type="ChEBI" id="CHEBI:15378"/>
        <dbReference type="ChEBI" id="CHEBI:57540"/>
        <dbReference type="ChEBI" id="CHEBI:57945"/>
        <dbReference type="ChEBI" id="CHEBI:132124"/>
        <dbReference type="ChEBI" id="CHEBI:134225"/>
    </reaction>
</comment>
<feature type="binding site" evidence="6">
    <location>
        <begin position="95"/>
        <end position="98"/>
    </location>
    <ligand>
        <name>FMN</name>
        <dbReference type="ChEBI" id="CHEBI:58210"/>
    </ligand>
</feature>
<dbReference type="HAMAP" id="MF_01216">
    <property type="entry name" value="Azoreductase_type1"/>
    <property type="match status" value="1"/>
</dbReference>
<dbReference type="SUPFAM" id="SSF52218">
    <property type="entry name" value="Flavoproteins"/>
    <property type="match status" value="1"/>
</dbReference>
<evidence type="ECO:0000256" key="5">
    <source>
        <dbReference type="ARBA" id="ARBA00048542"/>
    </source>
</evidence>
<comment type="similarity">
    <text evidence="6">Belongs to the azoreductase type 1 family.</text>
</comment>
<dbReference type="GO" id="GO:0010181">
    <property type="term" value="F:FMN binding"/>
    <property type="evidence" value="ECO:0007669"/>
    <property type="project" value="UniProtKB-UniRule"/>
</dbReference>
<comment type="caution">
    <text evidence="6">Lacks conserved residue(s) required for the propagation of feature annotation.</text>
</comment>
<dbReference type="GO" id="GO:0016655">
    <property type="term" value="F:oxidoreductase activity, acting on NAD(P)H, quinone or similar compound as acceptor"/>
    <property type="evidence" value="ECO:0007669"/>
    <property type="project" value="InterPro"/>
</dbReference>
<keyword evidence="2 6" id="KW-0288">FMN</keyword>
<dbReference type="Gene3D" id="3.40.50.360">
    <property type="match status" value="1"/>
</dbReference>
<keyword evidence="1 6" id="KW-0285">Flavoprotein</keyword>
<protein>
    <recommendedName>
        <fullName evidence="6">FMN dependent NADH:quinone oxidoreductase</fullName>
        <ecNumber evidence="6">1.6.5.-</ecNumber>
    </recommendedName>
    <alternativeName>
        <fullName evidence="6">Azo-dye reductase</fullName>
    </alternativeName>
    <alternativeName>
        <fullName evidence="6">FMN-dependent NADH-azo compound oxidoreductase</fullName>
    </alternativeName>
    <alternativeName>
        <fullName evidence="6">FMN-dependent NADH-azoreductase</fullName>
        <ecNumber evidence="6">1.7.1.17</ecNumber>
    </alternativeName>
</protein>
<keyword evidence="3 6" id="KW-0560">Oxidoreductase</keyword>
<evidence type="ECO:0000313" key="10">
    <source>
        <dbReference type="Proteomes" id="UP000249203"/>
    </source>
</evidence>
<proteinExistence type="inferred from homology"/>
<dbReference type="EC" id="1.7.1.17" evidence="6"/>
<dbReference type="InterPro" id="IPR029039">
    <property type="entry name" value="Flavoprotein-like_sf"/>
</dbReference>
<dbReference type="InterPro" id="IPR023048">
    <property type="entry name" value="NADH:quinone_OxRdtase_FMN_depd"/>
</dbReference>
<comment type="cofactor">
    <cofactor evidence="6">
        <name>FMN</name>
        <dbReference type="ChEBI" id="CHEBI:58210"/>
    </cofactor>
    <text evidence="6">Binds 1 FMN per subunit.</text>
</comment>
<dbReference type="GO" id="GO:0016652">
    <property type="term" value="F:oxidoreductase activity, acting on NAD(P)H as acceptor"/>
    <property type="evidence" value="ECO:0007669"/>
    <property type="project" value="UniProtKB-UniRule"/>
</dbReference>
<evidence type="ECO:0000313" key="11">
    <source>
        <dbReference type="Proteomes" id="UP000287865"/>
    </source>
</evidence>
<keyword evidence="4 6" id="KW-0520">NAD</keyword>
<dbReference type="GO" id="GO:0009055">
    <property type="term" value="F:electron transfer activity"/>
    <property type="evidence" value="ECO:0007669"/>
    <property type="project" value="UniProtKB-UniRule"/>
</dbReference>
<dbReference type="EMBL" id="PIPK01000005">
    <property type="protein sequence ID" value="RUO24795.1"/>
    <property type="molecule type" value="Genomic_DNA"/>
</dbReference>
<dbReference type="RefSeq" id="WP_111569225.1">
    <property type="nucleotide sequence ID" value="NZ_PIPK01000005.1"/>
</dbReference>
<evidence type="ECO:0000313" key="9">
    <source>
        <dbReference type="EMBL" id="RUO24795.1"/>
    </source>
</evidence>
<accession>A0A327WYW7</accession>
<dbReference type="Pfam" id="PF02525">
    <property type="entry name" value="Flavodoxin_2"/>
    <property type="match status" value="1"/>
</dbReference>
<dbReference type="AlphaFoldDB" id="A0A327WYW7"/>
<evidence type="ECO:0000256" key="6">
    <source>
        <dbReference type="HAMAP-Rule" id="MF_01216"/>
    </source>
</evidence>
<comment type="function">
    <text evidence="6">Also exhibits azoreductase activity. Catalyzes the reductive cleavage of the azo bond in aromatic azo compounds to the corresponding amines.</text>
</comment>
<comment type="function">
    <text evidence="6">Quinone reductase that provides resistance to thiol-specific stress caused by electrophilic quinones.</text>
</comment>
<dbReference type="PANTHER" id="PTHR43741">
    <property type="entry name" value="FMN-DEPENDENT NADH-AZOREDUCTASE 1"/>
    <property type="match status" value="1"/>
</dbReference>
<organism evidence="8 10">
    <name type="scientific">Aliidiomarina maris</name>
    <dbReference type="NCBI Taxonomy" id="531312"/>
    <lineage>
        <taxon>Bacteria</taxon>
        <taxon>Pseudomonadati</taxon>
        <taxon>Pseudomonadota</taxon>
        <taxon>Gammaproteobacteria</taxon>
        <taxon>Alteromonadales</taxon>
        <taxon>Idiomarinaceae</taxon>
        <taxon>Aliidiomarina</taxon>
    </lineage>
</organism>
<dbReference type="EC" id="1.6.5.-" evidence="6"/>
<dbReference type="Proteomes" id="UP000249203">
    <property type="component" value="Unassembled WGS sequence"/>
</dbReference>
<evidence type="ECO:0000259" key="7">
    <source>
        <dbReference type="Pfam" id="PF02525"/>
    </source>
</evidence>
<keyword evidence="11" id="KW-1185">Reference proteome</keyword>
<feature type="domain" description="Flavodoxin-like fold" evidence="7">
    <location>
        <begin position="1"/>
        <end position="199"/>
    </location>
</feature>
<reference evidence="9 11" key="1">
    <citation type="journal article" date="2018" name="Front. Microbiol.">
        <title>Genome-Based Analysis Reveals the Taxonomy and Diversity of the Family Idiomarinaceae.</title>
        <authorList>
            <person name="Liu Y."/>
            <person name="Lai Q."/>
            <person name="Shao Z."/>
        </authorList>
    </citation>
    <scope>NUCLEOTIDE SEQUENCE [LARGE SCALE GENOMIC DNA]</scope>
    <source>
        <strain evidence="9 11">CF12-14</strain>
    </source>
</reference>
<evidence type="ECO:0000256" key="4">
    <source>
        <dbReference type="ARBA" id="ARBA00023027"/>
    </source>
</evidence>
<evidence type="ECO:0000313" key="8">
    <source>
        <dbReference type="EMBL" id="RAJ98389.1"/>
    </source>
</evidence>
<evidence type="ECO:0000256" key="1">
    <source>
        <dbReference type="ARBA" id="ARBA00022630"/>
    </source>
</evidence>
<reference evidence="8 10" key="2">
    <citation type="submission" date="2018-06" db="EMBL/GenBank/DDBJ databases">
        <title>Genomic Encyclopedia of Type Strains, Phase III (KMG-III): the genomes of soil and plant-associated and newly described type strains.</title>
        <authorList>
            <person name="Whitman W."/>
        </authorList>
    </citation>
    <scope>NUCLEOTIDE SEQUENCE [LARGE SCALE GENOMIC DNA]</scope>
    <source>
        <strain evidence="8 10">CGMCC 1.15366</strain>
    </source>
</reference>
<comment type="catalytic activity">
    <reaction evidence="5">
        <text>N,N-dimethyl-1,4-phenylenediamine + anthranilate + 2 NAD(+) = 2-(4-dimethylaminophenyl)diazenylbenzoate + 2 NADH + 2 H(+)</text>
        <dbReference type="Rhea" id="RHEA:55872"/>
        <dbReference type="ChEBI" id="CHEBI:15378"/>
        <dbReference type="ChEBI" id="CHEBI:15783"/>
        <dbReference type="ChEBI" id="CHEBI:16567"/>
        <dbReference type="ChEBI" id="CHEBI:57540"/>
        <dbReference type="ChEBI" id="CHEBI:57945"/>
        <dbReference type="ChEBI" id="CHEBI:71579"/>
        <dbReference type="EC" id="1.7.1.17"/>
    </reaction>
    <physiologicalReaction direction="right-to-left" evidence="5">
        <dbReference type="Rhea" id="RHEA:55874"/>
    </physiologicalReaction>
</comment>
<sequence>MKILHVTAGIFGDNSVSTQLSNKLVERLSKGRDDVSVVVRDVAATAISHLDAEVLMAASTAEGDRSPRQVEELALTETLLEEIFAADVLVIGAPMYNFTIPSQLKAWFDRIAQAGRTFRYTENGPEGLLTDKKAYVASARGGFYSEGEMAALDHQESYVTTILGFVGIKNVTVVRAEGVNISDSQREESIQAASANIDALALS</sequence>